<dbReference type="Pfam" id="PF12833">
    <property type="entry name" value="HTH_18"/>
    <property type="match status" value="1"/>
</dbReference>
<dbReference type="InterPro" id="IPR018060">
    <property type="entry name" value="HTH_AraC"/>
</dbReference>
<gene>
    <name evidence="5" type="ORF">HPS55_03920</name>
</gene>
<dbReference type="PANTHER" id="PTHR43280">
    <property type="entry name" value="ARAC-FAMILY TRANSCRIPTIONAL REGULATOR"/>
    <property type="match status" value="1"/>
</dbReference>
<dbReference type="GeneID" id="82156907"/>
<keyword evidence="6" id="KW-1185">Reference proteome</keyword>
<evidence type="ECO:0000313" key="5">
    <source>
        <dbReference type="EMBL" id="NPE13481.1"/>
    </source>
</evidence>
<keyword evidence="3" id="KW-0812">Transmembrane</keyword>
<name>A0ABX2ASF0_9BACT</name>
<sequence>MATTYLRYILLTFTYFMLCLNTPATEIWRQHWLTIYDGLPGLTVTSIKEDPSGKIWIGTSNGISLFNGVSLKNYVLPRLHNGPANYCFDIDIDAKGNLWAATRDGVFMLDRYADNFERISDITKAECVACASDTIYIGTRTGLFVIDSNRRSRQIDIAGGTVTENSSIRCLRLAGGNVWLTMRNGLVRLNRATGKSTRHRMELPSGLSRFDICDGKFFVGTKNNGLYVFNPADGNFRHISSIGNIISDVNACGDSAVCISVNGDGGYVLDARKETVKQHFSANGNDKFALPDNSLTTFIRTRIGTDWFGLLQNGLSYSYKEYNFFRPYKLADFTTRGMKVKTAYTDRNKRLIATGNGFWIADEQNQTSMYFDTGNMGCHTITDFCRHGDYYYIATYDGGLLRLDVKTMKLGRLPDCPKLNYATVRCLSTDRTGRLWAATSEGLFVIENDEVTHNYTEKNSKIPEGIYSIWFDSNNNGWIGSARGLCLYLSRENAFKTDGFPKGFFDKTNGLRVTGCGDTIYAWSETKLFKTDLRMSRFEEINIPDGVLSERLIDFEADNDGSLWMVTEEGLFLTDAKQRQTIHFGAGSGIERNIMNEGCLGKDNRYIWVGTYNGLMMAEKKQLHNDIASSYRPKLELDYVTTGEHSAGYGDMMRINDTRELSVKWNITIPRMVIMPVLTDYSKQGRDFYEYRLDDGRWNICPLGQAITIDNLTPGKHSLQIRMAGITTNTVSYTISTYPAPLFYAEILLTTIMVLLLWWWNRWRRNTNILLREHIQTEDALIEELTNPTIPKQEEERHHTEESDAADHNTKRMDNGKYRKSRVTDQELAQLFNSMDEYVKEKRPYLDKDLKMSDIASALGVSPSLLSQVFTLYLKEPYYDYINKYRLEEFKKFINYGKHKQFTIMALSEQCGFKKTSFFSTFRKVEGMTPTEFIQKHLQ</sequence>
<evidence type="ECO:0000256" key="2">
    <source>
        <dbReference type="SAM" id="MobiDB-lite"/>
    </source>
</evidence>
<dbReference type="Gene3D" id="2.130.10.10">
    <property type="entry name" value="YVTN repeat-like/Quinoprotein amine dehydrogenase"/>
    <property type="match status" value="2"/>
</dbReference>
<dbReference type="RefSeq" id="WP_172176372.1">
    <property type="nucleotide sequence ID" value="NZ_CASGIA010000006.1"/>
</dbReference>
<keyword evidence="3" id="KW-0472">Membrane</keyword>
<dbReference type="Gene3D" id="1.10.10.60">
    <property type="entry name" value="Homeodomain-like"/>
    <property type="match status" value="2"/>
</dbReference>
<feature type="compositionally biased region" description="Basic and acidic residues" evidence="2">
    <location>
        <begin position="792"/>
        <end position="819"/>
    </location>
</feature>
<dbReference type="Proteomes" id="UP001193734">
    <property type="component" value="Unassembled WGS sequence"/>
</dbReference>
<feature type="transmembrane region" description="Helical" evidence="3">
    <location>
        <begin position="742"/>
        <end position="760"/>
    </location>
</feature>
<dbReference type="PANTHER" id="PTHR43280:SF2">
    <property type="entry name" value="HTH-TYPE TRANSCRIPTIONAL REGULATOR EXSA"/>
    <property type="match status" value="1"/>
</dbReference>
<dbReference type="SMART" id="SM00342">
    <property type="entry name" value="HTH_ARAC"/>
    <property type="match status" value="1"/>
</dbReference>
<dbReference type="EMBL" id="JABKKE010000004">
    <property type="protein sequence ID" value="NPE13481.1"/>
    <property type="molecule type" value="Genomic_DNA"/>
</dbReference>
<feature type="domain" description="HTH araC/xylS-type" evidence="4">
    <location>
        <begin position="829"/>
        <end position="936"/>
    </location>
</feature>
<dbReference type="InterPro" id="IPR015943">
    <property type="entry name" value="WD40/YVTN_repeat-like_dom_sf"/>
</dbReference>
<dbReference type="InterPro" id="IPR011110">
    <property type="entry name" value="Reg_prop"/>
</dbReference>
<dbReference type="PROSITE" id="PS01124">
    <property type="entry name" value="HTH_ARAC_FAMILY_2"/>
    <property type="match status" value="1"/>
</dbReference>
<dbReference type="SUPFAM" id="SSF63829">
    <property type="entry name" value="Calcium-dependent phosphotriesterase"/>
    <property type="match status" value="1"/>
</dbReference>
<evidence type="ECO:0000259" key="4">
    <source>
        <dbReference type="PROSITE" id="PS01124"/>
    </source>
</evidence>
<dbReference type="InterPro" id="IPR011047">
    <property type="entry name" value="Quinoprotein_ADH-like_sf"/>
</dbReference>
<protein>
    <submittedName>
        <fullName evidence="5">Helix-turn-helix domain-containing protein</fullName>
    </submittedName>
</protein>
<evidence type="ECO:0000313" key="6">
    <source>
        <dbReference type="Proteomes" id="UP001193734"/>
    </source>
</evidence>
<evidence type="ECO:0000256" key="3">
    <source>
        <dbReference type="SAM" id="Phobius"/>
    </source>
</evidence>
<dbReference type="Pfam" id="PF07494">
    <property type="entry name" value="Reg_prop"/>
    <property type="match status" value="1"/>
</dbReference>
<organism evidence="5 6">
    <name type="scientific">Xylanibacter rodentium</name>
    <dbReference type="NCBI Taxonomy" id="2736289"/>
    <lineage>
        <taxon>Bacteria</taxon>
        <taxon>Pseudomonadati</taxon>
        <taxon>Bacteroidota</taxon>
        <taxon>Bacteroidia</taxon>
        <taxon>Bacteroidales</taxon>
        <taxon>Prevotellaceae</taxon>
        <taxon>Xylanibacter</taxon>
    </lineage>
</organism>
<evidence type="ECO:0000256" key="1">
    <source>
        <dbReference type="ARBA" id="ARBA00023125"/>
    </source>
</evidence>
<accession>A0ABX2ASF0</accession>
<feature type="region of interest" description="Disordered" evidence="2">
    <location>
        <begin position="787"/>
        <end position="819"/>
    </location>
</feature>
<comment type="caution">
    <text evidence="5">The sequence shown here is derived from an EMBL/GenBank/DDBJ whole genome shotgun (WGS) entry which is preliminary data.</text>
</comment>
<reference evidence="5 6" key="1">
    <citation type="submission" date="2020-05" db="EMBL/GenBank/DDBJ databases">
        <title>Distinct polysaccharide utilization as determinants for interspecies competition between intestinal Prevotella spp.</title>
        <authorList>
            <person name="Galvez E.J.C."/>
            <person name="Iljazovic A."/>
            <person name="Strowig T."/>
        </authorList>
    </citation>
    <scope>NUCLEOTIDE SEQUENCE [LARGE SCALE GENOMIC DNA]</scope>
    <source>
        <strain evidence="5 6">PROD</strain>
    </source>
</reference>
<keyword evidence="3" id="KW-1133">Transmembrane helix</keyword>
<dbReference type="SUPFAM" id="SSF50998">
    <property type="entry name" value="Quinoprotein alcohol dehydrogenase-like"/>
    <property type="match status" value="1"/>
</dbReference>
<keyword evidence="1" id="KW-0238">DNA-binding</keyword>
<proteinExistence type="predicted"/>